<evidence type="ECO:0000313" key="3">
    <source>
        <dbReference type="Proteomes" id="UP000436522"/>
    </source>
</evidence>
<dbReference type="SUPFAM" id="SSF54637">
    <property type="entry name" value="Thioesterase/thiol ester dehydrase-isomerase"/>
    <property type="match status" value="1"/>
</dbReference>
<dbReference type="EMBL" id="BLIV01000007">
    <property type="protein sequence ID" value="GFE51615.1"/>
    <property type="molecule type" value="Genomic_DNA"/>
</dbReference>
<dbReference type="InterPro" id="IPR054545">
    <property type="entry name" value="ApeI-like"/>
</dbReference>
<organism evidence="2 3">
    <name type="scientific">Roseobacter cerasinus</name>
    <dbReference type="NCBI Taxonomy" id="2602289"/>
    <lineage>
        <taxon>Bacteria</taxon>
        <taxon>Pseudomonadati</taxon>
        <taxon>Pseudomonadota</taxon>
        <taxon>Alphaproteobacteria</taxon>
        <taxon>Rhodobacterales</taxon>
        <taxon>Roseobacteraceae</taxon>
        <taxon>Roseobacter</taxon>
    </lineage>
</organism>
<dbReference type="Pfam" id="PF22818">
    <property type="entry name" value="ApeI-like"/>
    <property type="match status" value="1"/>
</dbReference>
<dbReference type="Proteomes" id="UP000436522">
    <property type="component" value="Unassembled WGS sequence"/>
</dbReference>
<reference evidence="2 3" key="1">
    <citation type="submission" date="2019-12" db="EMBL/GenBank/DDBJ databases">
        <title>Roseobacter cerasinus sp. nov., isolated from seawater around aquaculture.</title>
        <authorList>
            <person name="Muramatsu S."/>
            <person name="Takabe Y."/>
            <person name="Mori K."/>
            <person name="Takaichi S."/>
            <person name="Hanada S."/>
        </authorList>
    </citation>
    <scope>NUCLEOTIDE SEQUENCE [LARGE SCALE GENOMIC DNA]</scope>
    <source>
        <strain evidence="2 3">AI77</strain>
    </source>
</reference>
<keyword evidence="3" id="KW-1185">Reference proteome</keyword>
<dbReference type="AlphaFoldDB" id="A0A640VXE6"/>
<accession>A0A640VXE6</accession>
<feature type="domain" description="ApeI dehydratase-like" evidence="1">
    <location>
        <begin position="16"/>
        <end position="99"/>
    </location>
</feature>
<sequence>MHEPMFQSAGTENSGSAMRIREDHPVFEMHFPGFPVVPGSMTVAMVLQRIGQMVGARVHLVSASFLAPVRPNGEPVTLKTSASAGGLRFRLMQGAHTVCRGAVCTDAGNGHG</sequence>
<comment type="caution">
    <text evidence="2">The sequence shown here is derived from an EMBL/GenBank/DDBJ whole genome shotgun (WGS) entry which is preliminary data.</text>
</comment>
<dbReference type="Gene3D" id="3.10.129.10">
    <property type="entry name" value="Hotdog Thioesterase"/>
    <property type="match status" value="1"/>
</dbReference>
<evidence type="ECO:0000259" key="1">
    <source>
        <dbReference type="Pfam" id="PF22818"/>
    </source>
</evidence>
<gene>
    <name evidence="2" type="ORF">So717_33680</name>
</gene>
<protein>
    <recommendedName>
        <fullName evidence="1">ApeI dehydratase-like domain-containing protein</fullName>
    </recommendedName>
</protein>
<dbReference type="InterPro" id="IPR029069">
    <property type="entry name" value="HotDog_dom_sf"/>
</dbReference>
<evidence type="ECO:0000313" key="2">
    <source>
        <dbReference type="EMBL" id="GFE51615.1"/>
    </source>
</evidence>
<name>A0A640VXE6_9RHOB</name>
<dbReference type="GO" id="GO:0016829">
    <property type="term" value="F:lyase activity"/>
    <property type="evidence" value="ECO:0007669"/>
    <property type="project" value="UniProtKB-KW"/>
</dbReference>
<proteinExistence type="predicted"/>